<evidence type="ECO:0000256" key="1">
    <source>
        <dbReference type="SAM" id="MobiDB-lite"/>
    </source>
</evidence>
<sequence>MPVNNPVNVNYLRSNHRSKSVHAPLHLPNKFSYVTEDATSYGPAGASPDPDTQMVSKERLRGLWVDMFANAFASRRSPPVVSTICVTLLKLVVLPIAQRQIRGQRYDLQPPQLTRLGGGREKKKEKKRKKKRGEEQIMVPVKREVDVAPNWTRKIAGFFLSTPSPSVSDNGRLEQRKRKLQTPSSRDQNVRIERETPVKRAMTLERNNRDGQRSLEPCPDFAPTPPIATHTYSVSFVTSWTARDWERLAPGGGNHPFLTVRERNWRARCLVGVWLALAGWFGGVGRVRE</sequence>
<organism evidence="2 3">
    <name type="scientific">Multifurca ochricompacta</name>
    <dbReference type="NCBI Taxonomy" id="376703"/>
    <lineage>
        <taxon>Eukaryota</taxon>
        <taxon>Fungi</taxon>
        <taxon>Dikarya</taxon>
        <taxon>Basidiomycota</taxon>
        <taxon>Agaricomycotina</taxon>
        <taxon>Agaricomycetes</taxon>
        <taxon>Russulales</taxon>
        <taxon>Russulaceae</taxon>
        <taxon>Multifurca</taxon>
    </lineage>
</organism>
<dbReference type="AlphaFoldDB" id="A0AAD4LXQ8"/>
<proteinExistence type="predicted"/>
<evidence type="ECO:0000313" key="3">
    <source>
        <dbReference type="Proteomes" id="UP001203297"/>
    </source>
</evidence>
<accession>A0AAD4LXQ8</accession>
<keyword evidence="3" id="KW-1185">Reference proteome</keyword>
<feature type="region of interest" description="Disordered" evidence="1">
    <location>
        <begin position="108"/>
        <end position="136"/>
    </location>
</feature>
<reference evidence="2" key="1">
    <citation type="journal article" date="2022" name="New Phytol.">
        <title>Evolutionary transition to the ectomycorrhizal habit in the genomes of a hyperdiverse lineage of mushroom-forming fungi.</title>
        <authorList>
            <person name="Looney B."/>
            <person name="Miyauchi S."/>
            <person name="Morin E."/>
            <person name="Drula E."/>
            <person name="Courty P.E."/>
            <person name="Kohler A."/>
            <person name="Kuo A."/>
            <person name="LaButti K."/>
            <person name="Pangilinan J."/>
            <person name="Lipzen A."/>
            <person name="Riley R."/>
            <person name="Andreopoulos W."/>
            <person name="He G."/>
            <person name="Johnson J."/>
            <person name="Nolan M."/>
            <person name="Tritt A."/>
            <person name="Barry K.W."/>
            <person name="Grigoriev I.V."/>
            <person name="Nagy L.G."/>
            <person name="Hibbett D."/>
            <person name="Henrissat B."/>
            <person name="Matheny P.B."/>
            <person name="Labbe J."/>
            <person name="Martin F.M."/>
        </authorList>
    </citation>
    <scope>NUCLEOTIDE SEQUENCE</scope>
    <source>
        <strain evidence="2">BPL690</strain>
    </source>
</reference>
<evidence type="ECO:0000313" key="2">
    <source>
        <dbReference type="EMBL" id="KAI0293646.1"/>
    </source>
</evidence>
<comment type="caution">
    <text evidence="2">The sequence shown here is derived from an EMBL/GenBank/DDBJ whole genome shotgun (WGS) entry which is preliminary data.</text>
</comment>
<feature type="compositionally biased region" description="Basic residues" evidence="1">
    <location>
        <begin position="121"/>
        <end position="131"/>
    </location>
</feature>
<protein>
    <submittedName>
        <fullName evidence="2">Uncharacterized protein</fullName>
    </submittedName>
</protein>
<dbReference type="Proteomes" id="UP001203297">
    <property type="component" value="Unassembled WGS sequence"/>
</dbReference>
<feature type="region of interest" description="Disordered" evidence="1">
    <location>
        <begin position="166"/>
        <end position="188"/>
    </location>
</feature>
<name>A0AAD4LXQ8_9AGAM</name>
<dbReference type="EMBL" id="WTXG01000093">
    <property type="protein sequence ID" value="KAI0293646.1"/>
    <property type="molecule type" value="Genomic_DNA"/>
</dbReference>
<gene>
    <name evidence="2" type="ORF">B0F90DRAFT_1670797</name>
</gene>